<organism evidence="2 3">
    <name type="scientific">Rhodosorus marinus</name>
    <dbReference type="NCBI Taxonomy" id="101924"/>
    <lineage>
        <taxon>Eukaryota</taxon>
        <taxon>Rhodophyta</taxon>
        <taxon>Stylonematophyceae</taxon>
        <taxon>Stylonematales</taxon>
        <taxon>Stylonemataceae</taxon>
        <taxon>Rhodosorus</taxon>
    </lineage>
</organism>
<proteinExistence type="predicted"/>
<protein>
    <recommendedName>
        <fullName evidence="1">Lon N-terminal domain-containing protein</fullName>
    </recommendedName>
</protein>
<evidence type="ECO:0000313" key="2">
    <source>
        <dbReference type="EMBL" id="KAJ8905866.1"/>
    </source>
</evidence>
<dbReference type="InterPro" id="IPR046336">
    <property type="entry name" value="Lon_prtase_N_sf"/>
</dbReference>
<dbReference type="PANTHER" id="PTHR46732">
    <property type="entry name" value="ATP-DEPENDENT PROTEASE LA (LON) DOMAIN PROTEIN"/>
    <property type="match status" value="1"/>
</dbReference>
<feature type="domain" description="Lon N-terminal" evidence="1">
    <location>
        <begin position="40"/>
        <end position="243"/>
    </location>
</feature>
<sequence length="261" mass="30255">MTAEGGGEISFSNAEIEYYRPRVDDIRLDDEKEKVEQGSVRELPLFPLGIVLNPGANTPLHIFEMRYRLLFNRIQEKDNTFGLIFYNKENNLVARVGCAALVTQYNPLDDGRLLVDNNGTKRFRVLRYLEEKPYIKAMVEFYDDEEPTEDISEVELNVWSKLQDVLRLSNKLYDKRQEFGERMTKIAPGDAEQDVEQADRRKKFSFSVNQMLDMTVLDQQLLLQTRSTSMRLKKQDSILDGARQYLAAQVTIKEALGKDKK</sequence>
<evidence type="ECO:0000259" key="1">
    <source>
        <dbReference type="PROSITE" id="PS51787"/>
    </source>
</evidence>
<comment type="caution">
    <text evidence="2">The sequence shown here is derived from an EMBL/GenBank/DDBJ whole genome shotgun (WGS) entry which is preliminary data.</text>
</comment>
<dbReference type="SUPFAM" id="SSF88697">
    <property type="entry name" value="PUA domain-like"/>
    <property type="match status" value="1"/>
</dbReference>
<dbReference type="SMART" id="SM00464">
    <property type="entry name" value="LON"/>
    <property type="match status" value="1"/>
</dbReference>
<dbReference type="Pfam" id="PF02190">
    <property type="entry name" value="LON_substr_bdg"/>
    <property type="match status" value="1"/>
</dbReference>
<evidence type="ECO:0000313" key="3">
    <source>
        <dbReference type="Proteomes" id="UP001157974"/>
    </source>
</evidence>
<accession>A0AAV8UWD8</accession>
<gene>
    <name evidence="2" type="ORF">NDN08_002371</name>
</gene>
<dbReference type="Gene3D" id="2.30.130.40">
    <property type="entry name" value="LON domain-like"/>
    <property type="match status" value="1"/>
</dbReference>
<dbReference type="PROSITE" id="PS51787">
    <property type="entry name" value="LON_N"/>
    <property type="match status" value="1"/>
</dbReference>
<dbReference type="AlphaFoldDB" id="A0AAV8UWD8"/>
<reference evidence="2 3" key="1">
    <citation type="journal article" date="2023" name="Nat. Commun.">
        <title>Origin of minicircular mitochondrial genomes in red algae.</title>
        <authorList>
            <person name="Lee Y."/>
            <person name="Cho C.H."/>
            <person name="Lee Y.M."/>
            <person name="Park S.I."/>
            <person name="Yang J.H."/>
            <person name="West J.A."/>
            <person name="Bhattacharya D."/>
            <person name="Yoon H.S."/>
        </authorList>
    </citation>
    <scope>NUCLEOTIDE SEQUENCE [LARGE SCALE GENOMIC DNA]</scope>
    <source>
        <strain evidence="2 3">CCMP1338</strain>
        <tissue evidence="2">Whole cell</tissue>
    </source>
</reference>
<dbReference type="Proteomes" id="UP001157974">
    <property type="component" value="Unassembled WGS sequence"/>
</dbReference>
<dbReference type="InterPro" id="IPR003111">
    <property type="entry name" value="Lon_prtase_N"/>
</dbReference>
<dbReference type="InterPro" id="IPR015947">
    <property type="entry name" value="PUA-like_sf"/>
</dbReference>
<dbReference type="PANTHER" id="PTHR46732:SF8">
    <property type="entry name" value="ATP-DEPENDENT PROTEASE LA (LON) DOMAIN PROTEIN"/>
    <property type="match status" value="1"/>
</dbReference>
<keyword evidence="3" id="KW-1185">Reference proteome</keyword>
<name>A0AAV8UWD8_9RHOD</name>
<dbReference type="EMBL" id="JAMWBK010000004">
    <property type="protein sequence ID" value="KAJ8905866.1"/>
    <property type="molecule type" value="Genomic_DNA"/>
</dbReference>